<comment type="caution">
    <text evidence="9">The sequence shown here is derived from an EMBL/GenBank/DDBJ whole genome shotgun (WGS) entry which is preliminary data.</text>
</comment>
<dbReference type="PANTHER" id="PTHR38042">
    <property type="entry name" value="UROPORPHYRINOGEN-III SYNTHASE, CHLOROPLASTIC"/>
    <property type="match status" value="1"/>
</dbReference>
<dbReference type="AlphaFoldDB" id="A0AAW1Q6P7"/>
<evidence type="ECO:0000256" key="5">
    <source>
        <dbReference type="ARBA" id="ARBA00023244"/>
    </source>
</evidence>
<organism evidence="9 10">
    <name type="scientific">Apatococcus lobatus</name>
    <dbReference type="NCBI Taxonomy" id="904363"/>
    <lineage>
        <taxon>Eukaryota</taxon>
        <taxon>Viridiplantae</taxon>
        <taxon>Chlorophyta</taxon>
        <taxon>core chlorophytes</taxon>
        <taxon>Trebouxiophyceae</taxon>
        <taxon>Chlorellales</taxon>
        <taxon>Chlorellaceae</taxon>
        <taxon>Apatococcus</taxon>
    </lineage>
</organism>
<gene>
    <name evidence="9" type="ORF">WJX74_006370</name>
</gene>
<comment type="function">
    <text evidence="7">Catalyzes cyclization of the linear tetrapyrrole, hydroxymethylbilane, to the macrocyclic uroporphyrinogen III.</text>
</comment>
<dbReference type="Gene3D" id="3.40.50.10090">
    <property type="match status" value="2"/>
</dbReference>
<sequence>MHASQSMAAPPQVLLTREAGKNDKLMSALRERGVSAYEMPLIFSANGPDKQSLPEELKLIWNWIVLTSPEAAAVFLEGWQQAGRPQVRIAVVGQGTANILEAFPGFDKKSIAFMPTKADGQTLASTLPGQREGVTVLYPASVKAPTDVQDILKSRGFICKMIRTYTTKTVERLTSEQQEAASSAQVVTFASPSAIKAWVSHCGGLDSQKPVACIGKTTGNAAKKLGLLHVFHPDNPGISGFVDAIMEALAFQPKGK</sequence>
<dbReference type="InterPro" id="IPR003754">
    <property type="entry name" value="4pyrrol_synth_uPrphyn_synth"/>
</dbReference>
<dbReference type="GO" id="GO:0006782">
    <property type="term" value="P:protoporphyrinogen IX biosynthetic process"/>
    <property type="evidence" value="ECO:0007669"/>
    <property type="project" value="UniProtKB-UniRule"/>
</dbReference>
<evidence type="ECO:0000313" key="9">
    <source>
        <dbReference type="EMBL" id="KAK9816368.1"/>
    </source>
</evidence>
<comment type="catalytic activity">
    <reaction evidence="6 7">
        <text>hydroxymethylbilane = uroporphyrinogen III + H2O</text>
        <dbReference type="Rhea" id="RHEA:18965"/>
        <dbReference type="ChEBI" id="CHEBI:15377"/>
        <dbReference type="ChEBI" id="CHEBI:57308"/>
        <dbReference type="ChEBI" id="CHEBI:57845"/>
        <dbReference type="EC" id="4.2.1.75"/>
    </reaction>
</comment>
<dbReference type="Proteomes" id="UP001438707">
    <property type="component" value="Unassembled WGS sequence"/>
</dbReference>
<evidence type="ECO:0000313" key="10">
    <source>
        <dbReference type="Proteomes" id="UP001438707"/>
    </source>
</evidence>
<evidence type="ECO:0000256" key="3">
    <source>
        <dbReference type="ARBA" id="ARBA00013109"/>
    </source>
</evidence>
<evidence type="ECO:0000259" key="8">
    <source>
        <dbReference type="Pfam" id="PF02602"/>
    </source>
</evidence>
<keyword evidence="4 7" id="KW-0456">Lyase</keyword>
<dbReference type="CDD" id="cd06578">
    <property type="entry name" value="HemD"/>
    <property type="match status" value="1"/>
</dbReference>
<reference evidence="9 10" key="1">
    <citation type="journal article" date="2024" name="Nat. Commun.">
        <title>Phylogenomics reveals the evolutionary origins of lichenization in chlorophyte algae.</title>
        <authorList>
            <person name="Puginier C."/>
            <person name="Libourel C."/>
            <person name="Otte J."/>
            <person name="Skaloud P."/>
            <person name="Haon M."/>
            <person name="Grisel S."/>
            <person name="Petersen M."/>
            <person name="Berrin J.G."/>
            <person name="Delaux P.M."/>
            <person name="Dal Grande F."/>
            <person name="Keller J."/>
        </authorList>
    </citation>
    <scope>NUCLEOTIDE SEQUENCE [LARGE SCALE GENOMIC DNA]</scope>
    <source>
        <strain evidence="9 10">SAG 2145</strain>
    </source>
</reference>
<comment type="similarity">
    <text evidence="2 7">Belongs to the uroporphyrinogen-III synthase family.</text>
</comment>
<dbReference type="InterPro" id="IPR036108">
    <property type="entry name" value="4pyrrol_syn_uPrphyn_synt_sf"/>
</dbReference>
<dbReference type="PANTHER" id="PTHR38042:SF1">
    <property type="entry name" value="UROPORPHYRINOGEN-III SYNTHASE, CHLOROPLASTIC"/>
    <property type="match status" value="1"/>
</dbReference>
<dbReference type="GO" id="GO:0004852">
    <property type="term" value="F:uroporphyrinogen-III synthase activity"/>
    <property type="evidence" value="ECO:0007669"/>
    <property type="project" value="UniProtKB-UniRule"/>
</dbReference>
<dbReference type="EMBL" id="JALJOS010000077">
    <property type="protein sequence ID" value="KAK9816368.1"/>
    <property type="molecule type" value="Genomic_DNA"/>
</dbReference>
<evidence type="ECO:0000256" key="7">
    <source>
        <dbReference type="RuleBase" id="RU366031"/>
    </source>
</evidence>
<dbReference type="InterPro" id="IPR039793">
    <property type="entry name" value="UROS/Hem4"/>
</dbReference>
<evidence type="ECO:0000256" key="2">
    <source>
        <dbReference type="ARBA" id="ARBA00008133"/>
    </source>
</evidence>
<accession>A0AAW1Q6P7</accession>
<comment type="pathway">
    <text evidence="1 7">Porphyrin-containing compound metabolism; protoporphyrin-IX biosynthesis; coproporphyrinogen-III from 5-aminolevulinate: step 3/4.</text>
</comment>
<dbReference type="Pfam" id="PF02602">
    <property type="entry name" value="HEM4"/>
    <property type="match status" value="1"/>
</dbReference>
<evidence type="ECO:0000256" key="1">
    <source>
        <dbReference type="ARBA" id="ARBA00004772"/>
    </source>
</evidence>
<evidence type="ECO:0000256" key="6">
    <source>
        <dbReference type="ARBA" id="ARBA00048617"/>
    </source>
</evidence>
<feature type="domain" description="Tetrapyrrole biosynthesis uroporphyrinogen III synthase" evidence="8">
    <location>
        <begin position="24"/>
        <end position="242"/>
    </location>
</feature>
<dbReference type="EC" id="4.2.1.75" evidence="3 7"/>
<keyword evidence="10" id="KW-1185">Reference proteome</keyword>
<dbReference type="GO" id="GO:0006780">
    <property type="term" value="P:uroporphyrinogen III biosynthetic process"/>
    <property type="evidence" value="ECO:0007669"/>
    <property type="project" value="UniProtKB-UniRule"/>
</dbReference>
<name>A0AAW1Q6P7_9CHLO</name>
<dbReference type="SUPFAM" id="SSF69618">
    <property type="entry name" value="HemD-like"/>
    <property type="match status" value="1"/>
</dbReference>
<protein>
    <recommendedName>
        <fullName evidence="3 7">Uroporphyrinogen-III synthase</fullName>
        <ecNumber evidence="3 7">4.2.1.75</ecNumber>
    </recommendedName>
</protein>
<evidence type="ECO:0000256" key="4">
    <source>
        <dbReference type="ARBA" id="ARBA00023239"/>
    </source>
</evidence>
<proteinExistence type="inferred from homology"/>
<keyword evidence="5 7" id="KW-0627">Porphyrin biosynthesis</keyword>